<feature type="compositionally biased region" description="Polar residues" evidence="1">
    <location>
        <begin position="74"/>
        <end position="94"/>
    </location>
</feature>
<dbReference type="EMBL" id="CM003142">
    <property type="protein sequence ID" value="KIS70368.1"/>
    <property type="molecule type" value="Genomic_DNA"/>
</dbReference>
<dbReference type="VEuPathDB" id="FungiDB:UMAG_10809"/>
<evidence type="ECO:0000256" key="1">
    <source>
        <dbReference type="SAM" id="MobiDB-lite"/>
    </source>
</evidence>
<protein>
    <submittedName>
        <fullName evidence="2">Uncharacterized protein</fullName>
    </submittedName>
</protein>
<evidence type="ECO:0000313" key="3">
    <source>
        <dbReference type="Proteomes" id="UP000000561"/>
    </source>
</evidence>
<reference evidence="2 3" key="1">
    <citation type="journal article" date="2006" name="Nature">
        <title>Insights from the genome of the biotrophic fungal plant pathogen Ustilago maydis.</title>
        <authorList>
            <person name="Kamper J."/>
            <person name="Kahmann R."/>
            <person name="Bolker M."/>
            <person name="Ma L.J."/>
            <person name="Brefort T."/>
            <person name="Saville B.J."/>
            <person name="Banuett F."/>
            <person name="Kronstad J.W."/>
            <person name="Gold S.E."/>
            <person name="Muller O."/>
            <person name="Perlin M.H."/>
            <person name="Wosten H.A."/>
            <person name="de Vries R."/>
            <person name="Ruiz-Herrera J."/>
            <person name="Reynaga-Pena C.G."/>
            <person name="Snetselaar K."/>
            <person name="McCann M."/>
            <person name="Perez-Martin J."/>
            <person name="Feldbrugge M."/>
            <person name="Basse C.W."/>
            <person name="Steinberg G."/>
            <person name="Ibeas J.I."/>
            <person name="Holloman W."/>
            <person name="Guzman P."/>
            <person name="Farman M."/>
            <person name="Stajich J.E."/>
            <person name="Sentandreu R."/>
            <person name="Gonzalez-Prieto J.M."/>
            <person name="Kennell J.C."/>
            <person name="Molina L."/>
            <person name="Schirawski J."/>
            <person name="Mendoza-Mendoza A."/>
            <person name="Greilinger D."/>
            <person name="Munch K."/>
            <person name="Rossel N."/>
            <person name="Scherer M."/>
            <person name="Vranes M."/>
            <person name="Ladendorf O."/>
            <person name="Vincon V."/>
            <person name="Fuchs U."/>
            <person name="Sandrock B."/>
            <person name="Meng S."/>
            <person name="Ho E.C."/>
            <person name="Cahill M.J."/>
            <person name="Boyce K.J."/>
            <person name="Klose J."/>
            <person name="Klosterman S.J."/>
            <person name="Deelstra H.J."/>
            <person name="Ortiz-Castellanos L."/>
            <person name="Li W."/>
            <person name="Sanchez-Alonso P."/>
            <person name="Schreier P.H."/>
            <person name="Hauser-Hahn I."/>
            <person name="Vaupel M."/>
            <person name="Koopmann E."/>
            <person name="Friedrich G."/>
            <person name="Voss H."/>
            <person name="Schluter T."/>
            <person name="Margolis J."/>
            <person name="Platt D."/>
            <person name="Swimmer C."/>
            <person name="Gnirke A."/>
            <person name="Chen F."/>
            <person name="Vysotskaia V."/>
            <person name="Mannhaupt G."/>
            <person name="Guldener U."/>
            <person name="Munsterkotter M."/>
            <person name="Haase D."/>
            <person name="Oesterheld M."/>
            <person name="Mewes H.W."/>
            <person name="Mauceli E.W."/>
            <person name="DeCaprio D."/>
            <person name="Wade C.M."/>
            <person name="Butler J."/>
            <person name="Young S."/>
            <person name="Jaffe D.B."/>
            <person name="Calvo S."/>
            <person name="Nusbaum C."/>
            <person name="Galagan J."/>
            <person name="Birren B.W."/>
        </authorList>
    </citation>
    <scope>NUCLEOTIDE SEQUENCE [LARGE SCALE GENOMIC DNA]</scope>
    <source>
        <strain evidence="3">DSM 14603 / FGSC 9021 / UM521</strain>
    </source>
</reference>
<keyword evidence="3" id="KW-1185">Reference proteome</keyword>
<feature type="region of interest" description="Disordered" evidence="1">
    <location>
        <begin position="1"/>
        <end position="94"/>
    </location>
</feature>
<dbReference type="RefSeq" id="XP_011387986.1">
    <property type="nucleotide sequence ID" value="XM_011389684.1"/>
</dbReference>
<proteinExistence type="predicted"/>
<feature type="compositionally biased region" description="Basic and acidic residues" evidence="1">
    <location>
        <begin position="43"/>
        <end position="64"/>
    </location>
</feature>
<dbReference type="GeneID" id="23566788"/>
<name>A0A0D1CVB5_MYCMD</name>
<dbReference type="Proteomes" id="UP000000561">
    <property type="component" value="Chromosome 3"/>
</dbReference>
<dbReference type="OrthoDB" id="2548314at2759"/>
<feature type="compositionally biased region" description="Polar residues" evidence="1">
    <location>
        <begin position="1"/>
        <end position="13"/>
    </location>
</feature>
<gene>
    <name evidence="2" type="ORF">UMAG_10809</name>
</gene>
<dbReference type="KEGG" id="uma:UMAG_10809"/>
<feature type="compositionally biased region" description="Polar residues" evidence="1">
    <location>
        <begin position="30"/>
        <end position="41"/>
    </location>
</feature>
<dbReference type="AlphaFoldDB" id="A0A0D1CVB5"/>
<dbReference type="InParanoid" id="A0A0D1CVB5"/>
<sequence>MIRRSPTSLSVQESDVETLKAHRRAKMMQHNPNLTASSFSSIRPDESGSVHESHHYQHLAREASDEHEDPGTQPGLSQQENHNPNQARNGPNNT</sequence>
<accession>A0A0D1CVB5</accession>
<evidence type="ECO:0000313" key="2">
    <source>
        <dbReference type="EMBL" id="KIS70368.1"/>
    </source>
</evidence>
<organism evidence="2 3">
    <name type="scientific">Mycosarcoma maydis</name>
    <name type="common">Corn smut fungus</name>
    <name type="synonym">Ustilago maydis</name>
    <dbReference type="NCBI Taxonomy" id="5270"/>
    <lineage>
        <taxon>Eukaryota</taxon>
        <taxon>Fungi</taxon>
        <taxon>Dikarya</taxon>
        <taxon>Basidiomycota</taxon>
        <taxon>Ustilaginomycotina</taxon>
        <taxon>Ustilaginomycetes</taxon>
        <taxon>Ustilaginales</taxon>
        <taxon>Ustilaginaceae</taxon>
        <taxon>Mycosarcoma</taxon>
    </lineage>
</organism>